<dbReference type="Proteomes" id="UP001223743">
    <property type="component" value="Unassembled WGS sequence"/>
</dbReference>
<dbReference type="PANTHER" id="PTHR10887:SF495">
    <property type="entry name" value="HELICASE SENATAXIN ISOFORM X1-RELATED"/>
    <property type="match status" value="1"/>
</dbReference>
<dbReference type="GO" id="GO:0004519">
    <property type="term" value="F:endonuclease activity"/>
    <property type="evidence" value="ECO:0007669"/>
    <property type="project" value="UniProtKB-KW"/>
</dbReference>
<feature type="region of interest" description="Disordered" evidence="1">
    <location>
        <begin position="1709"/>
        <end position="1734"/>
    </location>
</feature>
<evidence type="ECO:0000313" key="5">
    <source>
        <dbReference type="EMBL" id="MDQ0516059.1"/>
    </source>
</evidence>
<accession>A0ABU0M523</accession>
<dbReference type="Pfam" id="PF13087">
    <property type="entry name" value="AAA_12"/>
    <property type="match status" value="1"/>
</dbReference>
<dbReference type="CDD" id="cd18808">
    <property type="entry name" value="SF1_C_Upf1"/>
    <property type="match status" value="1"/>
</dbReference>
<dbReference type="Pfam" id="PF13195">
    <property type="entry name" value="DUF4011"/>
    <property type="match status" value="1"/>
</dbReference>
<proteinExistence type="predicted"/>
<gene>
    <name evidence="5" type="ORF">QO015_001672</name>
</gene>
<keyword evidence="6" id="KW-1185">Reference proteome</keyword>
<dbReference type="InterPro" id="IPR011335">
    <property type="entry name" value="Restrct_endonuc-II-like"/>
</dbReference>
<dbReference type="InterPro" id="IPR045055">
    <property type="entry name" value="DNA2/NAM7-like"/>
</dbReference>
<keyword evidence="5" id="KW-0378">Hydrolase</keyword>
<evidence type="ECO:0000256" key="1">
    <source>
        <dbReference type="SAM" id="MobiDB-lite"/>
    </source>
</evidence>
<dbReference type="InterPro" id="IPR049468">
    <property type="entry name" value="Restrct_endonuc-II-like_dom"/>
</dbReference>
<evidence type="ECO:0000259" key="2">
    <source>
        <dbReference type="Pfam" id="PF13086"/>
    </source>
</evidence>
<dbReference type="EMBL" id="JAUSWJ010000001">
    <property type="protein sequence ID" value="MDQ0516059.1"/>
    <property type="molecule type" value="Genomic_DNA"/>
</dbReference>
<evidence type="ECO:0000313" key="6">
    <source>
        <dbReference type="Proteomes" id="UP001223743"/>
    </source>
</evidence>
<dbReference type="RefSeq" id="WP_266280101.1">
    <property type="nucleotide sequence ID" value="NZ_JAPKNF010000001.1"/>
</dbReference>
<evidence type="ECO:0000259" key="4">
    <source>
        <dbReference type="Pfam" id="PF18741"/>
    </source>
</evidence>
<dbReference type="SUPFAM" id="SSF52980">
    <property type="entry name" value="Restriction endonuclease-like"/>
    <property type="match status" value="1"/>
</dbReference>
<dbReference type="Pfam" id="PF18741">
    <property type="entry name" value="MTES_1575"/>
    <property type="match status" value="1"/>
</dbReference>
<feature type="domain" description="Restriction endonuclease type II-like" evidence="4">
    <location>
        <begin position="1597"/>
        <end position="1694"/>
    </location>
</feature>
<protein>
    <submittedName>
        <fullName evidence="5">Very-short-patch-repair endonuclease</fullName>
    </submittedName>
</protein>
<dbReference type="InterPro" id="IPR025103">
    <property type="entry name" value="DUF4011"/>
</dbReference>
<dbReference type="Pfam" id="PF13086">
    <property type="entry name" value="AAA_11"/>
    <property type="match status" value="1"/>
</dbReference>
<feature type="domain" description="DNA2/NAM7 helicase helicase" evidence="2">
    <location>
        <begin position="1289"/>
        <end position="1329"/>
    </location>
</feature>
<feature type="region of interest" description="Disordered" evidence="1">
    <location>
        <begin position="1748"/>
        <end position="1780"/>
    </location>
</feature>
<feature type="region of interest" description="Disordered" evidence="1">
    <location>
        <begin position="70"/>
        <end position="89"/>
    </location>
</feature>
<dbReference type="SUPFAM" id="SSF52540">
    <property type="entry name" value="P-loop containing nucleoside triphosphate hydrolases"/>
    <property type="match status" value="1"/>
</dbReference>
<evidence type="ECO:0000259" key="3">
    <source>
        <dbReference type="Pfam" id="PF13087"/>
    </source>
</evidence>
<dbReference type="InterPro" id="IPR027417">
    <property type="entry name" value="P-loop_NTPase"/>
</dbReference>
<feature type="compositionally biased region" description="Low complexity" evidence="1">
    <location>
        <begin position="1760"/>
        <end position="1773"/>
    </location>
</feature>
<dbReference type="PANTHER" id="PTHR10887">
    <property type="entry name" value="DNA2/NAM7 HELICASE FAMILY"/>
    <property type="match status" value="1"/>
</dbReference>
<sequence length="1866" mass="203945">MRNESEKRPANAIDDAEAARLSRIYEQMRDRLLDMRLSNPMLNYRHRPSSKSQLQIVDEVPEEIHRHLAGGGSVDMAPLPEPEGMPADEDTEEFRSEFDHARVADVDYLTEIEALEATGRADEYALAEAENRLRARLRERLGMPPRPSRRTVNPVEHARSLGIDPSIELPAARQKEGHADRALQTLKWPDTLEAVLDRIADTARLAEQEMGLSTLFLVFGFLEWAERGDVQKRMHAPLLLLPVRLEARKVRGRIVHALSAAGLAETNLSLEKKLLTDFGIVLPAFAADEDGPGSVEAYFEAVREAVAAESGDWRVRRFVTLGHFAFGRLAMYADLEPAQWAGHPALSPLIGAILRGTEIAGDGGAGLASAPDDHDIDDPAVEAVAPYLVLDADASQHSAVVDVMAGNNLVIQGPPGTGKSQTIANIVANALAKGKTVLFLAEKMAALEVVKRRLDEVGLGDFCLEVHSDKAVPKRVIDSLKQRHERGYSEKRAAMATDIGWEEARRDIRAYLEALHRETEVGRPFDQFWRAVRARGDLGERLALFRRTDIAGEVLVGEAAFQKALGRLDRYCSEVADFEKAFGPITTSSWSRLHFPADANPGLTHGLGDAFERLRDALSALAAKASAPPFDATSASALDAAAALHDALPRKAPSDAWLAALAPFEPAAALRFSAKIAEADTLAAALDLPAGLDASDMELRRLAAVSLPLVATEQREAWPAETYQMVEEAAREAEHAIAAAATAVEAARRLGLPETLPAAALPCLYLLGHALGPIDADIRAWLGEVRVDRPRLADVAAAAADLLADEASWRGRFPGVKGDWPAPDALDAAAAEAGRSGLSRLFAGTRLVDAVNAQLGLPPRMRLPAEDYETLADHARELGAFLADRTLPALFGRLWRGLDTPFGAAAAARKSLDDTIALILPVAGGQLIAERLAEGGAATIEGLVRAVPSVAPYVRLSREQRQRFGTTPIAELGDAILAARDADTALLAGDDERRLAAVEASWSDIETSLGDLSALEAAELALAHDPHASLTAMIRSDRTGFDEAADWLDRLAATDRSSLAAALARPGGGAVRDALAEHVAATRPLLAAIRAEIAGIAREFGVEGFDGEDLKALGESVAALAGRRDELSQWLGVRSARQDAEQAGLGPFLAEAEARGVQTAELPLLFTGLVAEQRGQQLRRTDRILSRTGGAKLAAHRSEFRKRDRQRRDRDRLAVRAAVIGRQALPGSDYGPRRTWTESPFLNNEFGKVKAFRPVRELMRQAGRSVQALKPCFMMSPLSLAKFVPARALTFDLLVIDEASQMRPEDALGGMLRARQIVVVGDPKQLPPTDFFQRTAADADGLDGDDDSDDESILEACHKTFRQLRQLKWHYRSRCESLIAFSNREIYEPEGRRLITFPAASPGSFSIDRIRVRGVFEQRRNAPEAQRIADEALRFMHRHAGDEEPPTLGLVAMNGEQAELIQEEMRLRWTGDEAAETYRKKVAERGEPVFIKNLENVQGDERDYILISLTYGPRESDGPVMQRFGPVAKKQGDRRLNVLFTRARRRIGLVTSMDSGDVRPSETSSRGVHLLKRYLAYVETGGRAEGVATEREPDSDFEIHVADRLERLGFSVRHQVGVSGYRIDLAVIDPARPEHYLAGIECDGAQYHSGRSARDRDRLRQDVLEGLGWTILRVWSTDWFDNPDRQAELLAAELRRLAAEPRLAESFHAFDTGDATMPEPEAREPETPGPAPADALAAETFDDASSRPALVAEDGPSPQAVPAEPAADGDAGPLPEPWTAPRLSPAEARMALAAFRDRVIAPSIEGWEPERSLLRAGLIETFVEQRILEDGDWYSRVPQYLRRNTNGAERKRYFEEVCEIVGRIAG</sequence>
<name>A0ABU0M523_9HYPH</name>
<reference evidence="5 6" key="1">
    <citation type="submission" date="2023-07" db="EMBL/GenBank/DDBJ databases">
        <title>Genomic Encyclopedia of Type Strains, Phase IV (KMG-IV): sequencing the most valuable type-strain genomes for metagenomic binning, comparative biology and taxonomic classification.</title>
        <authorList>
            <person name="Goeker M."/>
        </authorList>
    </citation>
    <scope>NUCLEOTIDE SEQUENCE [LARGE SCALE GENOMIC DNA]</scope>
    <source>
        <strain evidence="5 6">B1-1</strain>
    </source>
</reference>
<comment type="caution">
    <text evidence="5">The sequence shown here is derived from an EMBL/GenBank/DDBJ whole genome shotgun (WGS) entry which is preliminary data.</text>
</comment>
<dbReference type="InterPro" id="IPR041677">
    <property type="entry name" value="DNA2/NAM7_AAA_11"/>
</dbReference>
<feature type="domain" description="DNA2/NAM7 helicase-like C-terminal" evidence="3">
    <location>
        <begin position="1417"/>
        <end position="1552"/>
    </location>
</feature>
<keyword evidence="5" id="KW-0540">Nuclease</keyword>
<dbReference type="Gene3D" id="3.40.960.10">
    <property type="entry name" value="VSR Endonuclease"/>
    <property type="match status" value="1"/>
</dbReference>
<organism evidence="5 6">
    <name type="scientific">Kaistia geumhonensis</name>
    <dbReference type="NCBI Taxonomy" id="410839"/>
    <lineage>
        <taxon>Bacteria</taxon>
        <taxon>Pseudomonadati</taxon>
        <taxon>Pseudomonadota</taxon>
        <taxon>Alphaproteobacteria</taxon>
        <taxon>Hyphomicrobiales</taxon>
        <taxon>Kaistiaceae</taxon>
        <taxon>Kaistia</taxon>
    </lineage>
</organism>
<keyword evidence="5" id="KW-0255">Endonuclease</keyword>
<dbReference type="Gene3D" id="3.40.50.300">
    <property type="entry name" value="P-loop containing nucleotide triphosphate hydrolases"/>
    <property type="match status" value="3"/>
</dbReference>
<dbReference type="InterPro" id="IPR047187">
    <property type="entry name" value="SF1_C_Upf1"/>
</dbReference>
<dbReference type="InterPro" id="IPR041679">
    <property type="entry name" value="DNA2/NAM7-like_C"/>
</dbReference>